<dbReference type="EMBL" id="DACSDU010000009">
    <property type="protein sequence ID" value="HAT1586235.1"/>
    <property type="molecule type" value="Genomic_DNA"/>
</dbReference>
<organism evidence="1">
    <name type="scientific">Citrobacter farmeri</name>
    <dbReference type="NCBI Taxonomy" id="67824"/>
    <lineage>
        <taxon>Bacteria</taxon>
        <taxon>Pseudomonadati</taxon>
        <taxon>Pseudomonadota</taxon>
        <taxon>Gammaproteobacteria</taxon>
        <taxon>Enterobacterales</taxon>
        <taxon>Enterobacteriaceae</taxon>
        <taxon>Citrobacter</taxon>
    </lineage>
</organism>
<reference evidence="1" key="2">
    <citation type="submission" date="2020-11" db="EMBL/GenBank/DDBJ databases">
        <authorList>
            <consortium name="NCBI Pathogen Detection Project"/>
        </authorList>
    </citation>
    <scope>NUCLEOTIDE SEQUENCE</scope>
    <source>
        <strain evidence="1">YDC697-2</strain>
    </source>
</reference>
<proteinExistence type="predicted"/>
<evidence type="ECO:0000313" key="1">
    <source>
        <dbReference type="EMBL" id="HAT1586235.1"/>
    </source>
</evidence>
<sequence length="114" mass="13042">MVAMTVPIVGKRLHSVSVTENVCWFKQIARYDAANVSNTLGIKTKIERCKPLVTLCEGLLRLFAGDVSWRLDKVEIPEVLIGEANFRVEHTNYTSLRQLRRFFFVITAICNSKR</sequence>
<reference evidence="1" key="1">
    <citation type="journal article" date="2018" name="Genome Biol.">
        <title>SKESA: strategic k-mer extension for scrupulous assemblies.</title>
        <authorList>
            <person name="Souvorov A."/>
            <person name="Agarwala R."/>
            <person name="Lipman D.J."/>
        </authorList>
    </citation>
    <scope>NUCLEOTIDE SEQUENCE</scope>
    <source>
        <strain evidence="1">YDC697-2</strain>
    </source>
</reference>
<name>A0A8H9NVI2_9ENTR</name>
<gene>
    <name evidence="1" type="ORF">I8Y00_002587</name>
</gene>
<dbReference type="AlphaFoldDB" id="A0A8H9NVI2"/>
<dbReference type="RefSeq" id="WP_156970471.1">
    <property type="nucleotide sequence ID" value="NZ_CABMNX010000001.1"/>
</dbReference>
<accession>A0A8H9NVI2</accession>
<protein>
    <submittedName>
        <fullName evidence="1">Uncharacterized protein</fullName>
    </submittedName>
</protein>
<dbReference type="Proteomes" id="UP000864563">
    <property type="component" value="Unassembled WGS sequence"/>
</dbReference>
<comment type="caution">
    <text evidence="1">The sequence shown here is derived from an EMBL/GenBank/DDBJ whole genome shotgun (WGS) entry which is preliminary data.</text>
</comment>